<gene>
    <name evidence="1" type="ORF">GUITHDRAFT_155087</name>
</gene>
<dbReference type="KEGG" id="gtt:GUITHDRAFT_155087"/>
<protein>
    <submittedName>
        <fullName evidence="1 2">Uncharacterized protein</fullName>
    </submittedName>
</protein>
<reference evidence="3" key="2">
    <citation type="submission" date="2012-11" db="EMBL/GenBank/DDBJ databases">
        <authorList>
            <person name="Kuo A."/>
            <person name="Curtis B.A."/>
            <person name="Tanifuji G."/>
            <person name="Burki F."/>
            <person name="Gruber A."/>
            <person name="Irimia M."/>
            <person name="Maruyama S."/>
            <person name="Arias M.C."/>
            <person name="Ball S.G."/>
            <person name="Gile G.H."/>
            <person name="Hirakawa Y."/>
            <person name="Hopkins J.F."/>
            <person name="Rensing S.A."/>
            <person name="Schmutz J."/>
            <person name="Symeonidi A."/>
            <person name="Elias M."/>
            <person name="Eveleigh R.J."/>
            <person name="Herman E.K."/>
            <person name="Klute M.J."/>
            <person name="Nakayama T."/>
            <person name="Obornik M."/>
            <person name="Reyes-Prieto A."/>
            <person name="Armbrust E.V."/>
            <person name="Aves S.J."/>
            <person name="Beiko R.G."/>
            <person name="Coutinho P."/>
            <person name="Dacks J.B."/>
            <person name="Durnford D.G."/>
            <person name="Fast N.M."/>
            <person name="Green B.R."/>
            <person name="Grisdale C."/>
            <person name="Hempe F."/>
            <person name="Henrissat B."/>
            <person name="Hoppner M.P."/>
            <person name="Ishida K.-I."/>
            <person name="Kim E."/>
            <person name="Koreny L."/>
            <person name="Kroth P.G."/>
            <person name="Liu Y."/>
            <person name="Malik S.-B."/>
            <person name="Maier U.G."/>
            <person name="McRose D."/>
            <person name="Mock T."/>
            <person name="Neilson J.A."/>
            <person name="Onodera N.T."/>
            <person name="Poole A.M."/>
            <person name="Pritham E.J."/>
            <person name="Richards T.A."/>
            <person name="Rocap G."/>
            <person name="Roy S.W."/>
            <person name="Sarai C."/>
            <person name="Schaack S."/>
            <person name="Shirato S."/>
            <person name="Slamovits C.H."/>
            <person name="Spencer D.F."/>
            <person name="Suzuki S."/>
            <person name="Worden A.Z."/>
            <person name="Zauner S."/>
            <person name="Barry K."/>
            <person name="Bell C."/>
            <person name="Bharti A.K."/>
            <person name="Crow J.A."/>
            <person name="Grimwood J."/>
            <person name="Kramer R."/>
            <person name="Lindquist E."/>
            <person name="Lucas S."/>
            <person name="Salamov A."/>
            <person name="McFadden G.I."/>
            <person name="Lane C.E."/>
            <person name="Keeling P.J."/>
            <person name="Gray M.W."/>
            <person name="Grigoriev I.V."/>
            <person name="Archibald J.M."/>
        </authorList>
    </citation>
    <scope>NUCLEOTIDE SEQUENCE</scope>
    <source>
        <strain evidence="3">CCMP2712</strain>
    </source>
</reference>
<organism evidence="1">
    <name type="scientific">Guillardia theta (strain CCMP2712)</name>
    <name type="common">Cryptophyte</name>
    <dbReference type="NCBI Taxonomy" id="905079"/>
    <lineage>
        <taxon>Eukaryota</taxon>
        <taxon>Cryptophyceae</taxon>
        <taxon>Pyrenomonadales</taxon>
        <taxon>Geminigeraceae</taxon>
        <taxon>Guillardia</taxon>
    </lineage>
</organism>
<dbReference type="HOGENOM" id="CLU_3000478_0_0_1"/>
<dbReference type="Proteomes" id="UP000011087">
    <property type="component" value="Unassembled WGS sequence"/>
</dbReference>
<dbReference type="EMBL" id="JH993065">
    <property type="protein sequence ID" value="EKX36992.1"/>
    <property type="molecule type" value="Genomic_DNA"/>
</dbReference>
<evidence type="ECO:0000313" key="2">
    <source>
        <dbReference type="EnsemblProtists" id="EKX36992"/>
    </source>
</evidence>
<name>L1ILJ3_GUITC</name>
<accession>L1ILJ3</accession>
<dbReference type="PaxDb" id="55529-EKX36992"/>
<dbReference type="EnsemblProtists" id="EKX36992">
    <property type="protein sequence ID" value="EKX36992"/>
    <property type="gene ID" value="GUITHDRAFT_155087"/>
</dbReference>
<evidence type="ECO:0000313" key="3">
    <source>
        <dbReference type="Proteomes" id="UP000011087"/>
    </source>
</evidence>
<dbReference type="GeneID" id="17293717"/>
<feature type="non-terminal residue" evidence="1">
    <location>
        <position position="57"/>
    </location>
</feature>
<dbReference type="AlphaFoldDB" id="L1ILJ3"/>
<reference evidence="1 3" key="1">
    <citation type="journal article" date="2012" name="Nature">
        <title>Algal genomes reveal evolutionary mosaicism and the fate of nucleomorphs.</title>
        <authorList>
            <consortium name="DOE Joint Genome Institute"/>
            <person name="Curtis B.A."/>
            <person name="Tanifuji G."/>
            <person name="Burki F."/>
            <person name="Gruber A."/>
            <person name="Irimia M."/>
            <person name="Maruyama S."/>
            <person name="Arias M.C."/>
            <person name="Ball S.G."/>
            <person name="Gile G.H."/>
            <person name="Hirakawa Y."/>
            <person name="Hopkins J.F."/>
            <person name="Kuo A."/>
            <person name="Rensing S.A."/>
            <person name="Schmutz J."/>
            <person name="Symeonidi A."/>
            <person name="Elias M."/>
            <person name="Eveleigh R.J."/>
            <person name="Herman E.K."/>
            <person name="Klute M.J."/>
            <person name="Nakayama T."/>
            <person name="Obornik M."/>
            <person name="Reyes-Prieto A."/>
            <person name="Armbrust E.V."/>
            <person name="Aves S.J."/>
            <person name="Beiko R.G."/>
            <person name="Coutinho P."/>
            <person name="Dacks J.B."/>
            <person name="Durnford D.G."/>
            <person name="Fast N.M."/>
            <person name="Green B.R."/>
            <person name="Grisdale C.J."/>
            <person name="Hempel F."/>
            <person name="Henrissat B."/>
            <person name="Hoppner M.P."/>
            <person name="Ishida K."/>
            <person name="Kim E."/>
            <person name="Koreny L."/>
            <person name="Kroth P.G."/>
            <person name="Liu Y."/>
            <person name="Malik S.B."/>
            <person name="Maier U.G."/>
            <person name="McRose D."/>
            <person name="Mock T."/>
            <person name="Neilson J.A."/>
            <person name="Onodera N.T."/>
            <person name="Poole A.M."/>
            <person name="Pritham E.J."/>
            <person name="Richards T.A."/>
            <person name="Rocap G."/>
            <person name="Roy S.W."/>
            <person name="Sarai C."/>
            <person name="Schaack S."/>
            <person name="Shirato S."/>
            <person name="Slamovits C.H."/>
            <person name="Spencer D.F."/>
            <person name="Suzuki S."/>
            <person name="Worden A.Z."/>
            <person name="Zauner S."/>
            <person name="Barry K."/>
            <person name="Bell C."/>
            <person name="Bharti A.K."/>
            <person name="Crow J.A."/>
            <person name="Grimwood J."/>
            <person name="Kramer R."/>
            <person name="Lindquist E."/>
            <person name="Lucas S."/>
            <person name="Salamov A."/>
            <person name="McFadden G.I."/>
            <person name="Lane C.E."/>
            <person name="Keeling P.J."/>
            <person name="Gray M.W."/>
            <person name="Grigoriev I.V."/>
            <person name="Archibald J.M."/>
        </authorList>
    </citation>
    <scope>NUCLEOTIDE SEQUENCE</scope>
    <source>
        <strain evidence="1 3">CCMP2712</strain>
    </source>
</reference>
<evidence type="ECO:0000313" key="1">
    <source>
        <dbReference type="EMBL" id="EKX36992.1"/>
    </source>
</evidence>
<sequence length="57" mass="6456">MGTNKDKFRTRESIRSRQDIDMVISLHGRTCKTEGKAQRKVLNEQIQRILAVTVGAA</sequence>
<dbReference type="RefSeq" id="XP_005823972.1">
    <property type="nucleotide sequence ID" value="XM_005823915.1"/>
</dbReference>
<keyword evidence="3" id="KW-1185">Reference proteome</keyword>
<reference evidence="2" key="3">
    <citation type="submission" date="2015-06" db="UniProtKB">
        <authorList>
            <consortium name="EnsemblProtists"/>
        </authorList>
    </citation>
    <scope>IDENTIFICATION</scope>
</reference>
<proteinExistence type="predicted"/>